<dbReference type="InterPro" id="IPR025110">
    <property type="entry name" value="AMP-bd_C"/>
</dbReference>
<dbReference type="PANTHER" id="PTHR24096:SF422">
    <property type="entry name" value="BCDNA.GH02901"/>
    <property type="match status" value="1"/>
</dbReference>
<evidence type="ECO:0000313" key="6">
    <source>
        <dbReference type="Proteomes" id="UP001608902"/>
    </source>
</evidence>
<reference evidence="5 6" key="1">
    <citation type="submission" date="2024-08" db="EMBL/GenBank/DDBJ databases">
        <title>Gnathostoma spinigerum genome.</title>
        <authorList>
            <person name="Gonzalez-Bertolin B."/>
            <person name="Monzon S."/>
            <person name="Zaballos A."/>
            <person name="Jimenez P."/>
            <person name="Dekumyoy P."/>
            <person name="Varona S."/>
            <person name="Cuesta I."/>
            <person name="Sumanam S."/>
            <person name="Adisakwattana P."/>
            <person name="Gasser R.B."/>
            <person name="Hernandez-Gonzalez A."/>
            <person name="Young N.D."/>
            <person name="Perteguer M.J."/>
        </authorList>
    </citation>
    <scope>NUCLEOTIDE SEQUENCE [LARGE SCALE GENOMIC DNA]</scope>
    <source>
        <strain evidence="5">AL3</strain>
        <tissue evidence="5">Liver</tissue>
    </source>
</reference>
<evidence type="ECO:0000259" key="4">
    <source>
        <dbReference type="Pfam" id="PF13193"/>
    </source>
</evidence>
<keyword evidence="6" id="KW-1185">Reference proteome</keyword>
<evidence type="ECO:0000256" key="2">
    <source>
        <dbReference type="ARBA" id="ARBA00006432"/>
    </source>
</evidence>
<dbReference type="PANTHER" id="PTHR24096">
    <property type="entry name" value="LONG-CHAIN-FATTY-ACID--COA LIGASE"/>
    <property type="match status" value="1"/>
</dbReference>
<evidence type="ECO:0000313" key="5">
    <source>
        <dbReference type="EMBL" id="MFH4980901.1"/>
    </source>
</evidence>
<dbReference type="Proteomes" id="UP001608902">
    <property type="component" value="Unassembled WGS sequence"/>
</dbReference>
<protein>
    <recommendedName>
        <fullName evidence="4">AMP-binding enzyme C-terminal domain-containing protein</fullName>
    </recommendedName>
</protein>
<comment type="subcellular location">
    <subcellularLocation>
        <location evidence="1">Peroxisome</location>
    </subcellularLocation>
</comment>
<comment type="caution">
    <text evidence="5">The sequence shown here is derived from an EMBL/GenBank/DDBJ whole genome shotgun (WGS) entry which is preliminary data.</text>
</comment>
<dbReference type="GO" id="GO:0005777">
    <property type="term" value="C:peroxisome"/>
    <property type="evidence" value="ECO:0007669"/>
    <property type="project" value="UniProtKB-SubCell"/>
</dbReference>
<evidence type="ECO:0000256" key="3">
    <source>
        <dbReference type="ARBA" id="ARBA00023140"/>
    </source>
</evidence>
<keyword evidence="3" id="KW-0576">Peroxisome</keyword>
<dbReference type="SUPFAM" id="SSF56801">
    <property type="entry name" value="Acetyl-CoA synthetase-like"/>
    <property type="match status" value="1"/>
</dbReference>
<feature type="domain" description="AMP-binding enzyme C-terminal" evidence="4">
    <location>
        <begin position="87"/>
        <end position="163"/>
    </location>
</feature>
<dbReference type="EMBL" id="JBGFUD010006271">
    <property type="protein sequence ID" value="MFH4980901.1"/>
    <property type="molecule type" value="Genomic_DNA"/>
</dbReference>
<proteinExistence type="inferred from homology"/>
<dbReference type="Gene3D" id="3.40.50.12780">
    <property type="entry name" value="N-terminal domain of ligase-like"/>
    <property type="match status" value="1"/>
</dbReference>
<dbReference type="InterPro" id="IPR042099">
    <property type="entry name" value="ANL_N_sf"/>
</dbReference>
<gene>
    <name evidence="5" type="ORF">AB6A40_007610</name>
</gene>
<dbReference type="GO" id="GO:0003824">
    <property type="term" value="F:catalytic activity"/>
    <property type="evidence" value="ECO:0007669"/>
    <property type="project" value="UniProtKB-ARBA"/>
</dbReference>
<dbReference type="AlphaFoldDB" id="A0ABD6EM88"/>
<dbReference type="InterPro" id="IPR045851">
    <property type="entry name" value="AMP-bd_C_sf"/>
</dbReference>
<name>A0ABD6EM88_9BILA</name>
<dbReference type="FunFam" id="3.30.300.30:FF:000007">
    <property type="entry name" value="4-coumarate--CoA ligase 2"/>
    <property type="match status" value="1"/>
</dbReference>
<dbReference type="Pfam" id="PF13193">
    <property type="entry name" value="AMP-binding_C"/>
    <property type="match status" value="1"/>
</dbReference>
<sequence length="182" mass="20440">MTHRLQIVNIDDGTECGVNERGEIQLRSPTVMVGYFNRPYETAQVKTEDGWLRTGDIGYVDDNGFIYVVDRVKELIKVSGFQVAPAELEDILLKHPAIREAAVVGVPDEEGGEMPKAFIVTRDGTHISEQEVNDYMKDKVSHYKYLRGGVSFLSELPKSPVGKVLRRSLRDENQARSCVTVK</sequence>
<organism evidence="5 6">
    <name type="scientific">Gnathostoma spinigerum</name>
    <dbReference type="NCBI Taxonomy" id="75299"/>
    <lineage>
        <taxon>Eukaryota</taxon>
        <taxon>Metazoa</taxon>
        <taxon>Ecdysozoa</taxon>
        <taxon>Nematoda</taxon>
        <taxon>Chromadorea</taxon>
        <taxon>Rhabditida</taxon>
        <taxon>Spirurina</taxon>
        <taxon>Gnathostomatomorpha</taxon>
        <taxon>Gnathostomatoidea</taxon>
        <taxon>Gnathostomatidae</taxon>
        <taxon>Gnathostoma</taxon>
    </lineage>
</organism>
<comment type="similarity">
    <text evidence="2">Belongs to the ATP-dependent AMP-binding enzyme family.</text>
</comment>
<evidence type="ECO:0000256" key="1">
    <source>
        <dbReference type="ARBA" id="ARBA00004275"/>
    </source>
</evidence>
<accession>A0ABD6EM88</accession>
<dbReference type="Gene3D" id="3.30.300.30">
    <property type="match status" value="1"/>
</dbReference>